<keyword evidence="5 8" id="KW-1133">Transmembrane helix</keyword>
<comment type="similarity">
    <text evidence="2 8">Belongs to the V-ATPase proteolipid subunit family.</text>
</comment>
<dbReference type="EMBL" id="CP060490">
    <property type="protein sequence ID" value="QNL43858.1"/>
    <property type="molecule type" value="Genomic_DNA"/>
</dbReference>
<name>A0A7G9B2S7_9FIRM</name>
<dbReference type="PRINTS" id="PR00122">
    <property type="entry name" value="VACATPASE"/>
</dbReference>
<evidence type="ECO:0000256" key="7">
    <source>
        <dbReference type="ARBA" id="ARBA00023136"/>
    </source>
</evidence>
<evidence type="ECO:0000256" key="8">
    <source>
        <dbReference type="RuleBase" id="RU363060"/>
    </source>
</evidence>
<organism evidence="10 11">
    <name type="scientific">Oscillibacter hominis</name>
    <dbReference type="NCBI Taxonomy" id="2763056"/>
    <lineage>
        <taxon>Bacteria</taxon>
        <taxon>Bacillati</taxon>
        <taxon>Bacillota</taxon>
        <taxon>Clostridia</taxon>
        <taxon>Eubacteriales</taxon>
        <taxon>Oscillospiraceae</taxon>
        <taxon>Oscillibacter</taxon>
    </lineage>
</organism>
<dbReference type="Gene3D" id="1.20.120.610">
    <property type="entry name" value="lithium bound rotor ring of v- atpase"/>
    <property type="match status" value="1"/>
</dbReference>
<evidence type="ECO:0000313" key="11">
    <source>
        <dbReference type="Proteomes" id="UP000515960"/>
    </source>
</evidence>
<feature type="domain" description="V-ATPase proteolipid subunit C-like" evidence="9">
    <location>
        <begin position="87"/>
        <end position="146"/>
    </location>
</feature>
<dbReference type="InterPro" id="IPR002379">
    <property type="entry name" value="ATPase_proteolipid_c-like_dom"/>
</dbReference>
<proteinExistence type="inferred from homology"/>
<protein>
    <submittedName>
        <fullName evidence="10">ATPase</fullName>
    </submittedName>
</protein>
<keyword evidence="6 8" id="KW-0406">Ion transport</keyword>
<evidence type="ECO:0000256" key="2">
    <source>
        <dbReference type="ARBA" id="ARBA00007296"/>
    </source>
</evidence>
<dbReference type="CDD" id="cd18120">
    <property type="entry name" value="ATP-synt_Vo_Ao_c"/>
    <property type="match status" value="1"/>
</dbReference>
<evidence type="ECO:0000313" key="10">
    <source>
        <dbReference type="EMBL" id="QNL43858.1"/>
    </source>
</evidence>
<dbReference type="AlphaFoldDB" id="A0A7G9B2S7"/>
<dbReference type="SUPFAM" id="SSF81333">
    <property type="entry name" value="F1F0 ATP synthase subunit C"/>
    <property type="match status" value="1"/>
</dbReference>
<dbReference type="KEGG" id="ohi:H8790_10395"/>
<dbReference type="InterPro" id="IPR000245">
    <property type="entry name" value="ATPase_proteolipid_csu"/>
</dbReference>
<dbReference type="GO" id="GO:0033179">
    <property type="term" value="C:proton-transporting V-type ATPase, V0 domain"/>
    <property type="evidence" value="ECO:0007669"/>
    <property type="project" value="InterPro"/>
</dbReference>
<gene>
    <name evidence="10" type="ORF">H8790_10395</name>
</gene>
<dbReference type="RefSeq" id="WP_187332449.1">
    <property type="nucleotide sequence ID" value="NZ_CP060490.1"/>
</dbReference>
<feature type="transmembrane region" description="Helical" evidence="8">
    <location>
        <begin position="82"/>
        <end position="113"/>
    </location>
</feature>
<feature type="transmembrane region" description="Helical" evidence="8">
    <location>
        <begin position="125"/>
        <end position="147"/>
    </location>
</feature>
<evidence type="ECO:0000259" key="9">
    <source>
        <dbReference type="Pfam" id="PF00137"/>
    </source>
</evidence>
<feature type="transmembrane region" description="Helical" evidence="8">
    <location>
        <begin position="6"/>
        <end position="26"/>
    </location>
</feature>
<comment type="subcellular location">
    <subcellularLocation>
        <location evidence="1">Membrane</location>
        <topology evidence="1">Multi-pass membrane protein</topology>
    </subcellularLocation>
</comment>
<accession>A0A7G9B2S7</accession>
<evidence type="ECO:0000256" key="6">
    <source>
        <dbReference type="ARBA" id="ARBA00023065"/>
    </source>
</evidence>
<keyword evidence="11" id="KW-1185">Reference proteome</keyword>
<evidence type="ECO:0000256" key="1">
    <source>
        <dbReference type="ARBA" id="ARBA00004141"/>
    </source>
</evidence>
<keyword evidence="4 8" id="KW-0812">Transmembrane</keyword>
<dbReference type="Proteomes" id="UP000515960">
    <property type="component" value="Chromosome"/>
</dbReference>
<dbReference type="InterPro" id="IPR035921">
    <property type="entry name" value="F/V-ATP_Csub_sf"/>
</dbReference>
<dbReference type="GO" id="GO:0046961">
    <property type="term" value="F:proton-transporting ATPase activity, rotational mechanism"/>
    <property type="evidence" value="ECO:0007669"/>
    <property type="project" value="InterPro"/>
</dbReference>
<dbReference type="Pfam" id="PF00137">
    <property type="entry name" value="ATP-synt_C"/>
    <property type="match status" value="1"/>
</dbReference>
<keyword evidence="3 8" id="KW-0813">Transport</keyword>
<sequence>MNIWLAVLICSLVIVLLCAPLVPLARGRLSAKSARRRIIMNLGTFAFVCLLGVVLPMTGFAAEPAAGAADLASLSIAGTTAQGLGFLAAALSTGLSALGAGIAVAAAAPAAIGAVSENAKSFGKAIIFVVLGEGIAIYGLLISILIINRL</sequence>
<feature type="transmembrane region" description="Helical" evidence="8">
    <location>
        <begin position="38"/>
        <end position="62"/>
    </location>
</feature>
<reference evidence="10 11" key="1">
    <citation type="submission" date="2020-08" db="EMBL/GenBank/DDBJ databases">
        <authorList>
            <person name="Liu C."/>
            <person name="Sun Q."/>
        </authorList>
    </citation>
    <scope>NUCLEOTIDE SEQUENCE [LARGE SCALE GENOMIC DNA]</scope>
    <source>
        <strain evidence="10 11">NSJ-62</strain>
    </source>
</reference>
<evidence type="ECO:0000256" key="3">
    <source>
        <dbReference type="ARBA" id="ARBA00022448"/>
    </source>
</evidence>
<evidence type="ECO:0000256" key="4">
    <source>
        <dbReference type="ARBA" id="ARBA00022692"/>
    </source>
</evidence>
<evidence type="ECO:0000256" key="5">
    <source>
        <dbReference type="ARBA" id="ARBA00022989"/>
    </source>
</evidence>
<keyword evidence="7 8" id="KW-0472">Membrane</keyword>